<dbReference type="Pfam" id="PF00376">
    <property type="entry name" value="MerR"/>
    <property type="match status" value="1"/>
</dbReference>
<dbReference type="EMBL" id="JAAZWO010000013">
    <property type="protein sequence ID" value="MBC2398358.1"/>
    <property type="molecule type" value="Genomic_DNA"/>
</dbReference>
<keyword evidence="3" id="KW-0238">DNA-binding</keyword>
<reference evidence="3 4" key="1">
    <citation type="submission" date="2020-04" db="EMBL/GenBank/DDBJ databases">
        <title>Genomic insights into acetone-butanol-ethanol (ABE) fermentation by sequencing solventogenic clostridia strains.</title>
        <authorList>
            <person name="Brown S."/>
        </authorList>
    </citation>
    <scope>NUCLEOTIDE SEQUENCE [LARGE SCALE GENOMIC DNA]</scope>
    <source>
        <strain evidence="3 4">DJ011</strain>
    </source>
</reference>
<dbReference type="InterPro" id="IPR009061">
    <property type="entry name" value="DNA-bd_dom_put_sf"/>
</dbReference>
<proteinExistence type="predicted"/>
<sequence>MQYFTGQVAKFLGVHPNTVRLYEELNLISKVPRNMKVLFEEYEDSIIFRVYDFDSKYDLNKTSFTYYFMHLLSVSFFTYFFINTNLNIYISSYYFIWLFIYCL</sequence>
<dbReference type="GO" id="GO:0003677">
    <property type="term" value="F:DNA binding"/>
    <property type="evidence" value="ECO:0007669"/>
    <property type="project" value="UniProtKB-KW"/>
</dbReference>
<evidence type="ECO:0000313" key="3">
    <source>
        <dbReference type="EMBL" id="MBC2398358.1"/>
    </source>
</evidence>
<keyword evidence="1" id="KW-1133">Transmembrane helix</keyword>
<feature type="transmembrane region" description="Helical" evidence="1">
    <location>
        <begin position="86"/>
        <end position="102"/>
    </location>
</feature>
<evidence type="ECO:0000313" key="4">
    <source>
        <dbReference type="Proteomes" id="UP000563151"/>
    </source>
</evidence>
<dbReference type="Gene3D" id="1.10.1660.10">
    <property type="match status" value="1"/>
</dbReference>
<dbReference type="PROSITE" id="PS50937">
    <property type="entry name" value="HTH_MERR_2"/>
    <property type="match status" value="1"/>
</dbReference>
<dbReference type="GO" id="GO:0006355">
    <property type="term" value="P:regulation of DNA-templated transcription"/>
    <property type="evidence" value="ECO:0007669"/>
    <property type="project" value="InterPro"/>
</dbReference>
<dbReference type="Proteomes" id="UP000563151">
    <property type="component" value="Unassembled WGS sequence"/>
</dbReference>
<evidence type="ECO:0000259" key="2">
    <source>
        <dbReference type="PROSITE" id="PS50937"/>
    </source>
</evidence>
<protein>
    <submittedName>
        <fullName evidence="3">MerR family DNA-binding transcriptional regulator</fullName>
    </submittedName>
</protein>
<organism evidence="3 4">
    <name type="scientific">Clostridium tetanomorphum</name>
    <dbReference type="NCBI Taxonomy" id="1553"/>
    <lineage>
        <taxon>Bacteria</taxon>
        <taxon>Bacillati</taxon>
        <taxon>Bacillota</taxon>
        <taxon>Clostridia</taxon>
        <taxon>Eubacteriales</taxon>
        <taxon>Clostridiaceae</taxon>
        <taxon>Clostridium</taxon>
    </lineage>
</organism>
<gene>
    <name evidence="3" type="ORF">HGG79_11335</name>
</gene>
<comment type="caution">
    <text evidence="3">The sequence shown here is derived from an EMBL/GenBank/DDBJ whole genome shotgun (WGS) entry which is preliminary data.</text>
</comment>
<evidence type="ECO:0000256" key="1">
    <source>
        <dbReference type="SAM" id="Phobius"/>
    </source>
</evidence>
<name>A0A923ED55_CLOTT</name>
<dbReference type="SUPFAM" id="SSF46955">
    <property type="entry name" value="Putative DNA-binding domain"/>
    <property type="match status" value="1"/>
</dbReference>
<accession>A0A923ED55</accession>
<keyword evidence="1" id="KW-0472">Membrane</keyword>
<dbReference type="PROSITE" id="PS00552">
    <property type="entry name" value="HTH_MERR_1"/>
    <property type="match status" value="1"/>
</dbReference>
<keyword evidence="1" id="KW-0812">Transmembrane</keyword>
<dbReference type="InterPro" id="IPR000551">
    <property type="entry name" value="MerR-type_HTH_dom"/>
</dbReference>
<feature type="domain" description="HTH merR-type" evidence="2">
    <location>
        <begin position="1"/>
        <end position="34"/>
    </location>
</feature>
<dbReference type="AlphaFoldDB" id="A0A923ED55"/>
<keyword evidence="4" id="KW-1185">Reference proteome</keyword>